<dbReference type="Proteomes" id="UP000282957">
    <property type="component" value="Unassembled WGS sequence"/>
</dbReference>
<reference evidence="1 2" key="1">
    <citation type="submission" date="2019-01" db="EMBL/GenBank/DDBJ databases">
        <authorList>
            <person name="Chen W.-M."/>
        </authorList>
    </citation>
    <scope>NUCLEOTIDE SEQUENCE [LARGE SCALE GENOMIC DNA]</scope>
    <source>
        <strain evidence="1 2">CCP-6</strain>
    </source>
</reference>
<dbReference type="AlphaFoldDB" id="A0A437MM35"/>
<sequence>MPAPDCSRPASAAERQGCTAAERTALLALTQAHARALSDYFATLRSLATRITGPAEQDAIRFTRQEVFGAGERLMENLRITEQELPPIRAVQARVGLRPAFGAEMSEHGWRIRRQMELQAEALSRLEALRGPDAAAGLPRLRWGFAYLRSAFEALVMSDRDALPEIEQARQALAIRPPA</sequence>
<dbReference type="OrthoDB" id="9852529at2"/>
<organism evidence="1 2">
    <name type="scientific">Rhodovarius crocodyli</name>
    <dbReference type="NCBI Taxonomy" id="1979269"/>
    <lineage>
        <taxon>Bacteria</taxon>
        <taxon>Pseudomonadati</taxon>
        <taxon>Pseudomonadota</taxon>
        <taxon>Alphaproteobacteria</taxon>
        <taxon>Acetobacterales</taxon>
        <taxon>Roseomonadaceae</taxon>
        <taxon>Rhodovarius</taxon>
    </lineage>
</organism>
<proteinExistence type="predicted"/>
<gene>
    <name evidence="1" type="ORF">EOD42_01040</name>
</gene>
<accession>A0A437MM35</accession>
<evidence type="ECO:0000313" key="1">
    <source>
        <dbReference type="EMBL" id="RVT98727.1"/>
    </source>
</evidence>
<name>A0A437MM35_9PROT</name>
<protein>
    <submittedName>
        <fullName evidence="1">Uncharacterized protein</fullName>
    </submittedName>
</protein>
<keyword evidence="2" id="KW-1185">Reference proteome</keyword>
<dbReference type="EMBL" id="SACL01000001">
    <property type="protein sequence ID" value="RVT98727.1"/>
    <property type="molecule type" value="Genomic_DNA"/>
</dbReference>
<comment type="caution">
    <text evidence="1">The sequence shown here is derived from an EMBL/GenBank/DDBJ whole genome shotgun (WGS) entry which is preliminary data.</text>
</comment>
<evidence type="ECO:0000313" key="2">
    <source>
        <dbReference type="Proteomes" id="UP000282957"/>
    </source>
</evidence>